<dbReference type="InterPro" id="IPR021139">
    <property type="entry name" value="NYN"/>
</dbReference>
<dbReference type="GO" id="GO:0004540">
    <property type="term" value="F:RNA nuclease activity"/>
    <property type="evidence" value="ECO:0007669"/>
    <property type="project" value="InterPro"/>
</dbReference>
<evidence type="ECO:0000259" key="1">
    <source>
        <dbReference type="Pfam" id="PF01936"/>
    </source>
</evidence>
<dbReference type="RefSeq" id="XP_024341761.1">
    <property type="nucleotide sequence ID" value="XM_024484382.1"/>
</dbReference>
<dbReference type="GeneID" id="36329331"/>
<keyword evidence="3" id="KW-1185">Reference proteome</keyword>
<protein>
    <recommendedName>
        <fullName evidence="1">NYN domain-containing protein</fullName>
    </recommendedName>
</protein>
<evidence type="ECO:0000313" key="2">
    <source>
        <dbReference type="EMBL" id="OSX64967.1"/>
    </source>
</evidence>
<organism evidence="2 3">
    <name type="scientific">Postia placenta MAD-698-R-SB12</name>
    <dbReference type="NCBI Taxonomy" id="670580"/>
    <lineage>
        <taxon>Eukaryota</taxon>
        <taxon>Fungi</taxon>
        <taxon>Dikarya</taxon>
        <taxon>Basidiomycota</taxon>
        <taxon>Agaricomycotina</taxon>
        <taxon>Agaricomycetes</taxon>
        <taxon>Polyporales</taxon>
        <taxon>Adustoporiaceae</taxon>
        <taxon>Rhodonia</taxon>
    </lineage>
</organism>
<dbReference type="Pfam" id="PF01936">
    <property type="entry name" value="NYN"/>
    <property type="match status" value="1"/>
</dbReference>
<name>A0A1X6N8J7_9APHY</name>
<dbReference type="STRING" id="670580.A0A1X6N8J7"/>
<feature type="domain" description="NYN" evidence="1">
    <location>
        <begin position="7"/>
        <end position="96"/>
    </location>
</feature>
<gene>
    <name evidence="2" type="ORF">POSPLADRAFT_1133672</name>
</gene>
<sequence>MTDHDSNVAIFWDYENCTPSSAAPGYDVVENIRQIAHKYGSVKLFKAYLEISEQPSPNSNRLRSELVSCGVSLTDCPHNGRKDVADKMMIGGLFQFLAC</sequence>
<dbReference type="OrthoDB" id="549353at2759"/>
<dbReference type="Proteomes" id="UP000194127">
    <property type="component" value="Unassembled WGS sequence"/>
</dbReference>
<proteinExistence type="predicted"/>
<dbReference type="EMBL" id="KZ110593">
    <property type="protein sequence ID" value="OSX64967.1"/>
    <property type="molecule type" value="Genomic_DNA"/>
</dbReference>
<dbReference type="CDD" id="cd10910">
    <property type="entry name" value="PIN_limkain_b1_N_like"/>
    <property type="match status" value="1"/>
</dbReference>
<dbReference type="Gene3D" id="3.40.50.1010">
    <property type="entry name" value="5'-nuclease"/>
    <property type="match status" value="1"/>
</dbReference>
<dbReference type="AlphaFoldDB" id="A0A1X6N8J7"/>
<evidence type="ECO:0000313" key="3">
    <source>
        <dbReference type="Proteomes" id="UP000194127"/>
    </source>
</evidence>
<reference evidence="2 3" key="1">
    <citation type="submission" date="2017-04" db="EMBL/GenBank/DDBJ databases">
        <title>Genome Sequence of the Model Brown-Rot Fungus Postia placenta SB12.</title>
        <authorList>
            <consortium name="DOE Joint Genome Institute"/>
            <person name="Gaskell J."/>
            <person name="Kersten P."/>
            <person name="Larrondo L.F."/>
            <person name="Canessa P."/>
            <person name="Martinez D."/>
            <person name="Hibbett D."/>
            <person name="Schmoll M."/>
            <person name="Kubicek C.P."/>
            <person name="Martinez A.T."/>
            <person name="Yadav J."/>
            <person name="Master E."/>
            <person name="Magnuson J.K."/>
            <person name="James T."/>
            <person name="Yaver D."/>
            <person name="Berka R."/>
            <person name="Labutti K."/>
            <person name="Lipzen A."/>
            <person name="Aerts A."/>
            <person name="Barry K."/>
            <person name="Henrissat B."/>
            <person name="Blanchette R."/>
            <person name="Grigoriev I."/>
            <person name="Cullen D."/>
        </authorList>
    </citation>
    <scope>NUCLEOTIDE SEQUENCE [LARGE SCALE GENOMIC DNA]</scope>
    <source>
        <strain evidence="2 3">MAD-698-R-SB12</strain>
    </source>
</reference>
<accession>A0A1X6N8J7</accession>